<feature type="region of interest" description="Disordered" evidence="1">
    <location>
        <begin position="1524"/>
        <end position="1552"/>
    </location>
</feature>
<feature type="region of interest" description="Disordered" evidence="1">
    <location>
        <begin position="1"/>
        <end position="73"/>
    </location>
</feature>
<feature type="compositionally biased region" description="Basic and acidic residues" evidence="1">
    <location>
        <begin position="1117"/>
        <end position="1126"/>
    </location>
</feature>
<feature type="compositionally biased region" description="Polar residues" evidence="1">
    <location>
        <begin position="391"/>
        <end position="400"/>
    </location>
</feature>
<feature type="region of interest" description="Disordered" evidence="1">
    <location>
        <begin position="1046"/>
        <end position="1087"/>
    </location>
</feature>
<evidence type="ECO:0000313" key="2">
    <source>
        <dbReference type="EMBL" id="GMF15671.1"/>
    </source>
</evidence>
<dbReference type="Proteomes" id="UP001165083">
    <property type="component" value="Unassembled WGS sequence"/>
</dbReference>
<feature type="region of interest" description="Disordered" evidence="1">
    <location>
        <begin position="229"/>
        <end position="300"/>
    </location>
</feature>
<comment type="caution">
    <text evidence="2">The sequence shown here is derived from an EMBL/GenBank/DDBJ whole genome shotgun (WGS) entry which is preliminary data.</text>
</comment>
<feature type="region of interest" description="Disordered" evidence="1">
    <location>
        <begin position="583"/>
        <end position="631"/>
    </location>
</feature>
<feature type="region of interest" description="Disordered" evidence="1">
    <location>
        <begin position="1286"/>
        <end position="1328"/>
    </location>
</feature>
<protein>
    <submittedName>
        <fullName evidence="2">Unnamed protein product</fullName>
    </submittedName>
</protein>
<keyword evidence="3" id="KW-1185">Reference proteome</keyword>
<feature type="region of interest" description="Disordered" evidence="1">
    <location>
        <begin position="1597"/>
        <end position="1648"/>
    </location>
</feature>
<feature type="region of interest" description="Disordered" evidence="1">
    <location>
        <begin position="1256"/>
        <end position="1275"/>
    </location>
</feature>
<feature type="compositionally biased region" description="Basic and acidic residues" evidence="1">
    <location>
        <begin position="1017"/>
        <end position="1031"/>
    </location>
</feature>
<dbReference type="OrthoDB" id="118793at2759"/>
<feature type="compositionally biased region" description="Basic and acidic residues" evidence="1">
    <location>
        <begin position="1290"/>
        <end position="1299"/>
    </location>
</feature>
<gene>
    <name evidence="2" type="ORF">Plil01_000543500</name>
</gene>
<feature type="compositionally biased region" description="Polar residues" evidence="1">
    <location>
        <begin position="997"/>
        <end position="1015"/>
    </location>
</feature>
<feature type="region of interest" description="Disordered" evidence="1">
    <location>
        <begin position="122"/>
        <end position="170"/>
    </location>
</feature>
<organism evidence="2 3">
    <name type="scientific">Phytophthora lilii</name>
    <dbReference type="NCBI Taxonomy" id="2077276"/>
    <lineage>
        <taxon>Eukaryota</taxon>
        <taxon>Sar</taxon>
        <taxon>Stramenopiles</taxon>
        <taxon>Oomycota</taxon>
        <taxon>Peronosporomycetes</taxon>
        <taxon>Peronosporales</taxon>
        <taxon>Peronosporaceae</taxon>
        <taxon>Phytophthora</taxon>
    </lineage>
</organism>
<feature type="compositionally biased region" description="Basic and acidic residues" evidence="1">
    <location>
        <begin position="1530"/>
        <end position="1552"/>
    </location>
</feature>
<feature type="compositionally biased region" description="Polar residues" evidence="1">
    <location>
        <begin position="1194"/>
        <end position="1210"/>
    </location>
</feature>
<sequence length="1733" mass="186238">METQLAEREEPKPHAEPEPQLEALGSPSDAAADAKSKKKKKKKKKSRRKSLEANELPDNQEEEEASIEADTAVEVAEEVDTTVEITKEEAATVEATKEEAVAVEAIKEEAVAVEAIKEEVVAGEATKEEAFAAEVTKDEKTEPPAETSSGDELGPPELERTTSLDSLKASGTRAVGSLFSRFKVGRAKKPLPSRTESAAKLELVNPSPVKTAVKKLEVPEEKSLEDLPMRTKRDFFGNGEQSVHVSAEKEKFDAMEKQRKEEEEAAAAQKHSPSSSTKSKEEVHAESRSEVPTSSAVVEAETEVVQKSDADGAALEAAKAVAPESIEATVESRVGIDKAELTVPDEEAFLLSNVELNTAPNREDNLKSTIAPDEATNADRGSEKDAPLPSSEVSAASSTTLKTELVSLELDLNLEPDREKEESTLEQAGACLELHVPTPASEVNKTVQSEEAELLPVKITPSSSKLHEGKVMPEKPEKLSPVKSLASRFEGKREQSLDSLKFRTVREFFPEERSIRVGAEKQKYEAQAQQQKLKAKAEEEAKSKYNIGSSFKSPENSVAATAASLVANSSASTDTVVVTAATDIASTPPTSSPVDFSTPETSASKKHFSFHNEHASSDSPAKLNNNSPEALTPVKSIASRFEGKREQSLDSLKFRTVREFFPEERSVRVGSEKQKFEAQAQQDKSLDNLKFRTVREFFPEEGKRSIHVGAEKAKFEALTKQQEEAAKAEEQIKLKHVASASSSPITGKAVNAEGSGTEIVSDANSDATRVDPTVEKLVSAEERTSLDDGATEAATNSADVAAVVEGDLLSIRNDVNEAADKVSADGAEEGITVPMVDADSVEASKESAFSVGEVEPNVVEATTDLELSVPRGNSNAGDEVVEPADESKVSSEKTDFSNVSTDNEIVELAGDNLISDGENVIFEQEVDKSVLSADSGLVQVKLEEAGVNTQTESTVTATSKNGVNVDQINATVEQAGESQNSAQEVVTNLVDAIEQETATPTLNKVGSNDSDQLTTEGAKEQESAETIPHEVDSKEFDELYLGEPVPDAQVKPSVSPAHTGNDLELQPSVKSAKAESPVEQSTSGTGNGVVEVDLKEEAPTFQPNQKPRPMLTTERSFVMEKDHTIETEDTVVVGERPMTDGEDELEPLSPTKARPAHEEFAGITSPKVKKTSSSSKITTHESKASPKLTRMVSAGSTGSMKSPSASTTVPVSMKRASITAPTASYMAKKTAEANELHKSSPQLKKKLSATKVKGTVSDTGFIKPPPAAPTVPVPIRASITAPTASYMAKKATESEEAHRASPQPKLHHSAKSKGTVGPTGFIKSSSAAPTVPVPLKRASITAPTASWQARNVPNNGNEIENRQSFKNHASKSRSTVGLTGVVKPIPPPPTVPVAPKRASIMAPTASYIAKKAVEHEDVVVAEPSVPSRSKRYSGIKSKVLEGIQSGSTHAVTHKTITKEEFIAAERRKSLGSAGVRSVLNAVDRRASLSARVTIDGPPEPFVRSALSRKKLNSTVPRYMDYENTPGYAERAQKQYERRKRLEEENAAKSEKRQRELRMFFADKQQKALSSSADEVRRGLEAHEFARLAKESEIAAKKALRKEKQRAASTRSHRRASSATSSAGTSSSNGKASRASKKSSVVSEELKTLQTDVAVETHASVEEFVKESDVPVAINEAQLNDEVVTEELEIVVETIQAEEQVSIADEDPALEYVAKKIDFDEASSDSDEKGVSNE</sequence>
<feature type="compositionally biased region" description="Polar residues" evidence="1">
    <location>
        <begin position="1342"/>
        <end position="1377"/>
    </location>
</feature>
<evidence type="ECO:0000313" key="3">
    <source>
        <dbReference type="Proteomes" id="UP001165083"/>
    </source>
</evidence>
<feature type="region of interest" description="Disordered" evidence="1">
    <location>
        <begin position="997"/>
        <end position="1031"/>
    </location>
</feature>
<feature type="compositionally biased region" description="Basic and acidic residues" evidence="1">
    <location>
        <begin position="122"/>
        <end position="143"/>
    </location>
</feature>
<feature type="compositionally biased region" description="Basic and acidic residues" evidence="1">
    <location>
        <begin position="1"/>
        <end position="17"/>
    </location>
</feature>
<reference evidence="2" key="1">
    <citation type="submission" date="2023-04" db="EMBL/GenBank/DDBJ databases">
        <title>Phytophthora lilii NBRC 32176.</title>
        <authorList>
            <person name="Ichikawa N."/>
            <person name="Sato H."/>
            <person name="Tonouchi N."/>
        </authorList>
    </citation>
    <scope>NUCLEOTIDE SEQUENCE</scope>
    <source>
        <strain evidence="2">NBRC 32176</strain>
    </source>
</reference>
<feature type="compositionally biased region" description="Pro residues" evidence="1">
    <location>
        <begin position="1263"/>
        <end position="1272"/>
    </location>
</feature>
<feature type="region of interest" description="Disordered" evidence="1">
    <location>
        <begin position="520"/>
        <end position="541"/>
    </location>
</feature>
<feature type="region of interest" description="Disordered" evidence="1">
    <location>
        <begin position="360"/>
        <end position="400"/>
    </location>
</feature>
<feature type="region of interest" description="Disordered" evidence="1">
    <location>
        <begin position="737"/>
        <end position="771"/>
    </location>
</feature>
<dbReference type="EMBL" id="BSXW01000228">
    <property type="protein sequence ID" value="GMF15671.1"/>
    <property type="molecule type" value="Genomic_DNA"/>
</dbReference>
<feature type="compositionally biased region" description="Basic and acidic residues" evidence="1">
    <location>
        <begin position="465"/>
        <end position="480"/>
    </location>
</feature>
<name>A0A9W6TJZ6_9STRA</name>
<feature type="compositionally biased region" description="Basic residues" evidence="1">
    <location>
        <begin position="36"/>
        <end position="48"/>
    </location>
</feature>
<feature type="region of interest" description="Disordered" evidence="1">
    <location>
        <begin position="868"/>
        <end position="896"/>
    </location>
</feature>
<feature type="compositionally biased region" description="Basic and acidic residues" evidence="1">
    <location>
        <begin position="246"/>
        <end position="262"/>
    </location>
</feature>
<feature type="compositionally biased region" description="Basic and acidic residues" evidence="1">
    <location>
        <begin position="278"/>
        <end position="289"/>
    </location>
</feature>
<feature type="compositionally biased region" description="Polar residues" evidence="1">
    <location>
        <begin position="588"/>
        <end position="602"/>
    </location>
</feature>
<feature type="region of interest" description="Disordered" evidence="1">
    <location>
        <begin position="1229"/>
        <end position="1251"/>
    </location>
</feature>
<feature type="compositionally biased region" description="Polar residues" evidence="1">
    <location>
        <begin position="617"/>
        <end position="629"/>
    </location>
</feature>
<feature type="region of interest" description="Disordered" evidence="1">
    <location>
        <begin position="1100"/>
        <end position="1213"/>
    </location>
</feature>
<feature type="compositionally biased region" description="Low complexity" evidence="1">
    <location>
        <begin position="1616"/>
        <end position="1642"/>
    </location>
</feature>
<feature type="compositionally biased region" description="Basic and acidic residues" evidence="1">
    <location>
        <begin position="1229"/>
        <end position="1238"/>
    </location>
</feature>
<proteinExistence type="predicted"/>
<feature type="region of interest" description="Disordered" evidence="1">
    <location>
        <begin position="1342"/>
        <end position="1396"/>
    </location>
</feature>
<evidence type="ECO:0000256" key="1">
    <source>
        <dbReference type="SAM" id="MobiDB-lite"/>
    </source>
</evidence>
<feature type="compositionally biased region" description="Acidic residues" evidence="1">
    <location>
        <begin position="58"/>
        <end position="67"/>
    </location>
</feature>
<accession>A0A9W6TJZ6</accession>
<feature type="compositionally biased region" description="Basic and acidic residues" evidence="1">
    <location>
        <begin position="885"/>
        <end position="895"/>
    </location>
</feature>
<feature type="region of interest" description="Disordered" evidence="1">
    <location>
        <begin position="454"/>
        <end position="490"/>
    </location>
</feature>